<comment type="similarity">
    <text evidence="2 15">Belongs to the IlvD/Edd family.</text>
</comment>
<keyword evidence="10 15" id="KW-0100">Branched-chain amino acid biosynthesis</keyword>
<comment type="pathway">
    <text evidence="12 15">Amino-acid biosynthesis; L-valine biosynthesis; L-valine from pyruvate: step 3/4.</text>
</comment>
<evidence type="ECO:0000259" key="18">
    <source>
        <dbReference type="Pfam" id="PF24877"/>
    </source>
</evidence>
<dbReference type="RefSeq" id="WP_067565219.1">
    <property type="nucleotide sequence ID" value="NZ_LSUQ01000032.1"/>
</dbReference>
<feature type="domain" description="Dihydroxy-acid/6-phosphogluconate dehydratase N-terminal" evidence="17">
    <location>
        <begin position="48"/>
        <end position="365"/>
    </location>
</feature>
<dbReference type="EMBL" id="LSUQ01000032">
    <property type="protein sequence ID" value="OAG93496.1"/>
    <property type="molecule type" value="Genomic_DNA"/>
</dbReference>
<name>A0A853K915_9BACL</name>
<comment type="function">
    <text evidence="15">Functions in the biosynthesis of branched-chain amino acids. Catalyzes the dehydration of (2R,3R)-2,3-dihydroxy-3-methylpentanoate (2,3-dihydroxy-3-methylvalerate) into 2-oxo-3-methylpentanoate (2-oxo-3-methylvalerate) and of (2R)-2,3-dihydroxy-3-methylbutanoate (2,3-dihydroxyisovalerate) into 2-oxo-3-methylbutanoate (2-oxoisovalerate), the penultimate precursor to L-isoleucine and L-valine, respectively.</text>
</comment>
<dbReference type="Pfam" id="PF00920">
    <property type="entry name" value="ILVD_EDD_N"/>
    <property type="match status" value="1"/>
</dbReference>
<evidence type="ECO:0000256" key="6">
    <source>
        <dbReference type="ARBA" id="ARBA00022842"/>
    </source>
</evidence>
<dbReference type="GO" id="GO:0000287">
    <property type="term" value="F:magnesium ion binding"/>
    <property type="evidence" value="ECO:0007669"/>
    <property type="project" value="UniProtKB-UniRule"/>
</dbReference>
<feature type="binding site" evidence="15">
    <location>
        <position position="95"/>
    </location>
    <ligand>
        <name>Mg(2+)</name>
        <dbReference type="ChEBI" id="CHEBI:18420"/>
    </ligand>
</feature>
<feature type="binding site" description="via carbamate group" evidence="15">
    <location>
        <position position="138"/>
    </location>
    <ligand>
        <name>Mg(2+)</name>
        <dbReference type="ChEBI" id="CHEBI:18420"/>
    </ligand>
</feature>
<feature type="binding site" evidence="15">
    <location>
        <position position="459"/>
    </location>
    <ligand>
        <name>Mg(2+)</name>
        <dbReference type="ChEBI" id="CHEBI:18420"/>
    </ligand>
</feature>
<evidence type="ECO:0000256" key="14">
    <source>
        <dbReference type="ARBA" id="ARBA00029490"/>
    </source>
</evidence>
<comment type="caution">
    <text evidence="19">The sequence shown here is derived from an EMBL/GenBank/DDBJ whole genome shotgun (WGS) entry which is preliminary data.</text>
</comment>
<comment type="cofactor">
    <cofactor evidence="1 15">
        <name>Mg(2+)</name>
        <dbReference type="ChEBI" id="CHEBI:18420"/>
    </cofactor>
</comment>
<dbReference type="PROSITE" id="PS00886">
    <property type="entry name" value="ILVD_EDD_1"/>
    <property type="match status" value="1"/>
</dbReference>
<feature type="domain" description="Dihydroxy-acid/6-phosphogluconate dehydratase C-terminal" evidence="18">
    <location>
        <begin position="377"/>
        <end position="566"/>
    </location>
</feature>
<dbReference type="InterPro" id="IPR004404">
    <property type="entry name" value="DihydroxyA_deHydtase"/>
</dbReference>
<dbReference type="NCBIfam" id="TIGR00110">
    <property type="entry name" value="ilvD"/>
    <property type="match status" value="1"/>
</dbReference>
<evidence type="ECO:0000256" key="15">
    <source>
        <dbReference type="HAMAP-Rule" id="MF_00012"/>
    </source>
</evidence>
<evidence type="ECO:0000256" key="7">
    <source>
        <dbReference type="ARBA" id="ARBA00023004"/>
    </source>
</evidence>
<keyword evidence="7 15" id="KW-0408">Iron</keyword>
<dbReference type="Pfam" id="PF24877">
    <property type="entry name" value="ILV_EDD_C"/>
    <property type="match status" value="1"/>
</dbReference>
<comment type="caution">
    <text evidence="15">Lacks conserved residue(s) required for the propagation of feature annotation.</text>
</comment>
<dbReference type="OrthoDB" id="9807077at2"/>
<evidence type="ECO:0000256" key="1">
    <source>
        <dbReference type="ARBA" id="ARBA00001946"/>
    </source>
</evidence>
<dbReference type="PANTHER" id="PTHR21000">
    <property type="entry name" value="DIHYDROXY-ACID DEHYDRATASE DAD"/>
    <property type="match status" value="1"/>
</dbReference>
<dbReference type="UniPathway" id="UPA00049">
    <property type="reaction ID" value="UER00061"/>
</dbReference>
<dbReference type="SUPFAM" id="SSF143975">
    <property type="entry name" value="IlvD/EDD N-terminal domain-like"/>
    <property type="match status" value="1"/>
</dbReference>
<evidence type="ECO:0000256" key="11">
    <source>
        <dbReference type="ARBA" id="ARBA00029304"/>
    </source>
</evidence>
<keyword evidence="4 15" id="KW-0001">2Fe-2S</keyword>
<feature type="binding site" evidence="15">
    <location>
        <position position="137"/>
    </location>
    <ligand>
        <name>Mg(2+)</name>
        <dbReference type="ChEBI" id="CHEBI:18420"/>
    </ligand>
</feature>
<proteinExistence type="inferred from homology"/>
<dbReference type="Gene3D" id="3.50.30.80">
    <property type="entry name" value="IlvD/EDD C-terminal domain-like"/>
    <property type="match status" value="1"/>
</dbReference>
<dbReference type="GO" id="GO:0009097">
    <property type="term" value="P:isoleucine biosynthetic process"/>
    <property type="evidence" value="ECO:0007669"/>
    <property type="project" value="UniProtKB-UniRule"/>
</dbReference>
<dbReference type="InterPro" id="IPR000581">
    <property type="entry name" value="ILV_EDD_N"/>
</dbReference>
<dbReference type="PANTHER" id="PTHR21000:SF5">
    <property type="entry name" value="DIHYDROXY-ACID DEHYDRATASE, MITOCHONDRIAL"/>
    <property type="match status" value="1"/>
</dbReference>
<evidence type="ECO:0000313" key="19">
    <source>
        <dbReference type="EMBL" id="OAG93496.1"/>
    </source>
</evidence>
<organism evidence="19 20">
    <name type="scientific">Ferroacidibacillus organovorans</name>
    <dbReference type="NCBI Taxonomy" id="1765683"/>
    <lineage>
        <taxon>Bacteria</taxon>
        <taxon>Bacillati</taxon>
        <taxon>Bacillota</taxon>
        <taxon>Bacilli</taxon>
        <taxon>Bacillales</taxon>
        <taxon>Alicyclobacillaceae</taxon>
        <taxon>Ferroacidibacillus</taxon>
    </lineage>
</organism>
<dbReference type="InterPro" id="IPR050165">
    <property type="entry name" value="DHAD_IlvD/Edd"/>
</dbReference>
<evidence type="ECO:0000256" key="5">
    <source>
        <dbReference type="ARBA" id="ARBA00022723"/>
    </source>
</evidence>
<evidence type="ECO:0000256" key="10">
    <source>
        <dbReference type="ARBA" id="ARBA00023304"/>
    </source>
</evidence>
<dbReference type="Proteomes" id="UP000077421">
    <property type="component" value="Unassembled WGS sequence"/>
</dbReference>
<evidence type="ECO:0000256" key="2">
    <source>
        <dbReference type="ARBA" id="ARBA00006486"/>
    </source>
</evidence>
<protein>
    <recommendedName>
        <fullName evidence="14 15">Dihydroxy-acid dehydratase</fullName>
        <shortName evidence="15">DAD</shortName>
        <ecNumber evidence="14 15">4.2.1.9</ecNumber>
    </recommendedName>
</protein>
<gene>
    <name evidence="15" type="primary">ilvD</name>
    <name evidence="19" type="ORF">AYW79_10235</name>
</gene>
<comment type="catalytic activity">
    <reaction evidence="11">
        <text>(2R)-2,3-dihydroxy-3-methylbutanoate = 3-methyl-2-oxobutanoate + H2O</text>
        <dbReference type="Rhea" id="RHEA:24809"/>
        <dbReference type="ChEBI" id="CHEBI:11851"/>
        <dbReference type="ChEBI" id="CHEBI:15377"/>
        <dbReference type="ChEBI" id="CHEBI:49072"/>
        <dbReference type="EC" id="4.2.1.9"/>
    </reaction>
    <physiologicalReaction direction="left-to-right" evidence="11">
        <dbReference type="Rhea" id="RHEA:24810"/>
    </physiologicalReaction>
</comment>
<keyword evidence="3 15" id="KW-0028">Amino-acid biosynthesis</keyword>
<comment type="subunit">
    <text evidence="15">Homodimer.</text>
</comment>
<sequence>MSEREQEQEQEQEQELRIHSKDISEGANRAPNRAYLRSMGFTDADFKRPMVGIASTWSEVTPCNVHIDELARLAKRGAKTGGSAPMIFNTITVSDGIAMGTEGMRYSLPSREIIADSIETVMGGERLDGVVAIGGCDKNMPGCLIALARMDLPAVFVYGGTIAPGRHNGKDIDIVSAFEAVGQYNQGTMSREELHAIECSACPGAGSCGGMYTANTMASAFEAMGMSLPSSSSNPAESSAKHADVEAAGVAVVELLRKNIRPSDIMTKKAFENAITVVMALGGSTNAFLHLMAIANSANVDLQLEDFDRIQKRVPHIADLRPSGRYVMQDLHEAGGVQAVMRVLLDAGLLHGDCLTVTGKTIAENLADAPQLREGQKVVYPLTNPLRATGPLVLLRGNLAPDGAVAKLSGLKSTSITGPAKVYNSETEATEAILDDQVTHGDVVVIRYEGPKGGPGMPEMLSITAILIGKGLGETIGLITDGRFSGGTHGMVVGHVSPEAQDCGPIALVQTGDTITIDGETQELTLHVSDDELAKRRAAWVQPPLKYTRGVLAKYARSVSSAAIGAVTDL</sequence>
<dbReference type="PROSITE" id="PS00887">
    <property type="entry name" value="ILVD_EDD_2"/>
    <property type="match status" value="1"/>
</dbReference>
<dbReference type="InterPro" id="IPR056740">
    <property type="entry name" value="ILV_EDD_C"/>
</dbReference>
<feature type="binding site" evidence="15">
    <location>
        <position position="63"/>
    </location>
    <ligand>
        <name>[2Fe-2S] cluster</name>
        <dbReference type="ChEBI" id="CHEBI:190135"/>
    </ligand>
</feature>
<dbReference type="UniPathway" id="UPA00047">
    <property type="reaction ID" value="UER00057"/>
</dbReference>
<dbReference type="HAMAP" id="MF_00012">
    <property type="entry name" value="IlvD"/>
    <property type="match status" value="1"/>
</dbReference>
<dbReference type="GO" id="GO:0051537">
    <property type="term" value="F:2 iron, 2 sulfur cluster binding"/>
    <property type="evidence" value="ECO:0007669"/>
    <property type="project" value="UniProtKB-UniRule"/>
</dbReference>
<dbReference type="GO" id="GO:0009099">
    <property type="term" value="P:L-valine biosynthetic process"/>
    <property type="evidence" value="ECO:0007669"/>
    <property type="project" value="UniProtKB-UniRule"/>
</dbReference>
<evidence type="ECO:0000256" key="3">
    <source>
        <dbReference type="ARBA" id="ARBA00022605"/>
    </source>
</evidence>
<dbReference type="EC" id="4.2.1.9" evidence="14 15"/>
<evidence type="ECO:0000256" key="4">
    <source>
        <dbReference type="ARBA" id="ARBA00022714"/>
    </source>
</evidence>
<evidence type="ECO:0000256" key="13">
    <source>
        <dbReference type="ARBA" id="ARBA00029437"/>
    </source>
</evidence>
<evidence type="ECO:0000256" key="12">
    <source>
        <dbReference type="ARBA" id="ARBA00029436"/>
    </source>
</evidence>
<dbReference type="SUPFAM" id="SSF52016">
    <property type="entry name" value="LeuD/IlvD-like"/>
    <property type="match status" value="1"/>
</dbReference>
<reference evidence="19 20" key="1">
    <citation type="submission" date="2016-02" db="EMBL/GenBank/DDBJ databases">
        <title>Draft genome sequence of Acidibacillus ferrooxidans SLC66.</title>
        <authorList>
            <person name="Oliveira G."/>
            <person name="Nancucheo I."/>
            <person name="Dall'Agnol H."/>
            <person name="Johnson B."/>
            <person name="Oliveira R."/>
            <person name="Nunes G.L."/>
            <person name="Tzotzos G."/>
            <person name="Orellana S.C."/>
            <person name="Salim A.C."/>
            <person name="Araujo F.M."/>
        </authorList>
    </citation>
    <scope>NUCLEOTIDE SEQUENCE [LARGE SCALE GENOMIC DNA]</scope>
    <source>
        <strain evidence="19 20">SLC66</strain>
    </source>
</reference>
<accession>A0A853K915</accession>
<dbReference type="FunFam" id="3.50.30.80:FF:000001">
    <property type="entry name" value="Dihydroxy-acid dehydratase"/>
    <property type="match status" value="1"/>
</dbReference>
<dbReference type="NCBIfam" id="NF002068">
    <property type="entry name" value="PRK00911.1"/>
    <property type="match status" value="1"/>
</dbReference>
<keyword evidence="5 15" id="KW-0479">Metal-binding</keyword>
<evidence type="ECO:0000256" key="9">
    <source>
        <dbReference type="ARBA" id="ARBA00023239"/>
    </source>
</evidence>
<comment type="catalytic activity">
    <reaction evidence="15">
        <text>(2R,3R)-2,3-dihydroxy-3-methylpentanoate = (S)-3-methyl-2-oxopentanoate + H2O</text>
        <dbReference type="Rhea" id="RHEA:27694"/>
        <dbReference type="ChEBI" id="CHEBI:15377"/>
        <dbReference type="ChEBI" id="CHEBI:35146"/>
        <dbReference type="ChEBI" id="CHEBI:49258"/>
        <dbReference type="EC" id="4.2.1.9"/>
    </reaction>
</comment>
<dbReference type="InterPro" id="IPR042096">
    <property type="entry name" value="Dihydro-acid_dehy_C"/>
</dbReference>
<feature type="compositionally biased region" description="Basic and acidic residues" evidence="16">
    <location>
        <begin position="14"/>
        <end position="24"/>
    </location>
</feature>
<evidence type="ECO:0000313" key="20">
    <source>
        <dbReference type="Proteomes" id="UP000077421"/>
    </source>
</evidence>
<keyword evidence="8 15" id="KW-0411">Iron-sulfur</keyword>
<evidence type="ECO:0000256" key="16">
    <source>
        <dbReference type="SAM" id="MobiDB-lite"/>
    </source>
</evidence>
<dbReference type="AlphaFoldDB" id="A0A853K915"/>
<keyword evidence="6 15" id="KW-0460">Magnesium</keyword>
<dbReference type="InterPro" id="IPR020558">
    <property type="entry name" value="DiOHA_6PGluconate_deHydtase_CS"/>
</dbReference>
<keyword evidence="9 15" id="KW-0456">Lyase</keyword>
<comment type="cofactor">
    <cofactor evidence="15">
        <name>[2Fe-2S] cluster</name>
        <dbReference type="ChEBI" id="CHEBI:190135"/>
    </cofactor>
    <text evidence="15">Binds 1 [2Fe-2S] cluster per subunit. This cluster acts as a Lewis acid cofactor.</text>
</comment>
<feature type="region of interest" description="Disordered" evidence="16">
    <location>
        <begin position="1"/>
        <end position="24"/>
    </location>
</feature>
<comment type="pathway">
    <text evidence="13 15">Amino-acid biosynthesis; L-isoleucine biosynthesis; L-isoleucine from 2-oxobutanoate: step 3/4.</text>
</comment>
<evidence type="ECO:0000256" key="8">
    <source>
        <dbReference type="ARBA" id="ARBA00023014"/>
    </source>
</evidence>
<dbReference type="InterPro" id="IPR037237">
    <property type="entry name" value="IlvD/EDD_N"/>
</dbReference>
<feature type="modified residue" description="N6-carboxylysine" evidence="15">
    <location>
        <position position="138"/>
    </location>
</feature>
<dbReference type="GO" id="GO:0004160">
    <property type="term" value="F:dihydroxy-acid dehydratase activity"/>
    <property type="evidence" value="ECO:0007669"/>
    <property type="project" value="UniProtKB-UniRule"/>
</dbReference>
<evidence type="ECO:0000259" key="17">
    <source>
        <dbReference type="Pfam" id="PF00920"/>
    </source>
</evidence>
<feature type="active site" description="Proton acceptor" evidence="15">
    <location>
        <position position="485"/>
    </location>
</feature>